<evidence type="ECO:0008006" key="3">
    <source>
        <dbReference type="Google" id="ProtNLM"/>
    </source>
</evidence>
<dbReference type="Pfam" id="PF05045">
    <property type="entry name" value="RgpF"/>
    <property type="match status" value="1"/>
</dbReference>
<accession>A0A0L1JKF2</accession>
<dbReference type="AlphaFoldDB" id="A0A0L1JKF2"/>
<sequence>MTLDLDQVWRDYVEPLGLYEARPDFRFDVVFYGNKFPELLEKGVDLKEHYYTHGRKENRHGNMYSEFKAVRPRADNLIDAVLLDSDLARAARAGQEEAYELLYELMALPHGIDAKVSHFSREHYLTEYPDVGEAGVFPLRHFLEFGRREKRNSLLNIRRNFHEGDKAYDPAKPTMMFMVHQLSMTGAPMVGLELMRQASEKYNVIALSLQDGPLMEPYRRECMALFISPNLHQQVDFVLKHHLINVEFALLNSVDCSLFIPALVARGIPFCFYVHEFPEYSVPLHKTIWTTFYADLKVFSSEYVRDAWRNIHEDLGFDTDDCTTVIPQAPLVLDKVSRKQHKAARERLSKILGVDCSTRKIVYGAGSVHWRKGTDLFMTTAQLVHKRDPEALFIWMGDGLIHEDFNCGVWMEKQMREARANEPGSYFHFLPAGDHYWDVCAGADVMYLSSRMDPLPGVVLDGAEFDCDVLLFRDASGFDDAVYDKQERIHKVPFGDVEAAADTIAALPSKASRIGRMSATKKITKKLRLDPDLFDKIAGFIEEKLGARRRFVLGEGDYDLPVLFTEKPHDAQARIRERQKAWSLGRQTVWQSEDEARRVVAKSDHPVHQSSKIVRYSEHDPEDLPPFSIHIHAYYTDDLAYDIQSYEVYRRANRIVITTDATRKANTINEILKETNFEAEIVQVPNTGRDILPFMNLFWELEKWGGDEIWGHMHQKKSISSTPGGDVWRNFMLSILMGGKTKVSNALLQLKDPDIGLVAPFDPFMCGWFMSKKNLPIFQPRIETPLPTHPLLFPVGNMFWVRRGVVEHMNSYFGRDYPWPNEPIANDGSVFHLIERLWPTATYEMQKKSVFISKPDQPRR</sequence>
<dbReference type="InterPro" id="IPR007739">
    <property type="entry name" value="RgpF"/>
</dbReference>
<proteinExistence type="predicted"/>
<gene>
    <name evidence="1" type="ORF">ATO11_18360</name>
</gene>
<dbReference type="SUPFAM" id="SSF53756">
    <property type="entry name" value="UDP-Glycosyltransferase/glycogen phosphorylase"/>
    <property type="match status" value="1"/>
</dbReference>
<dbReference type="OrthoDB" id="7527830at2"/>
<dbReference type="Gene3D" id="3.40.50.2000">
    <property type="entry name" value="Glycogen Phosphorylase B"/>
    <property type="match status" value="1"/>
</dbReference>
<evidence type="ECO:0000313" key="2">
    <source>
        <dbReference type="Proteomes" id="UP000036938"/>
    </source>
</evidence>
<evidence type="ECO:0000313" key="1">
    <source>
        <dbReference type="EMBL" id="KNG92226.1"/>
    </source>
</evidence>
<dbReference type="EMBL" id="AQQZ01000011">
    <property type="protein sequence ID" value="KNG92226.1"/>
    <property type="molecule type" value="Genomic_DNA"/>
</dbReference>
<dbReference type="Proteomes" id="UP000036938">
    <property type="component" value="Unassembled WGS sequence"/>
</dbReference>
<comment type="caution">
    <text evidence="1">The sequence shown here is derived from an EMBL/GenBank/DDBJ whole genome shotgun (WGS) entry which is preliminary data.</text>
</comment>
<protein>
    <recommendedName>
        <fullName evidence="3">Glycosyl transferase</fullName>
    </recommendedName>
</protein>
<reference evidence="1 2" key="1">
    <citation type="journal article" date="2015" name="Int. J. Syst. Evol. Microbiol.">
        <title>Aestuariivita atlantica sp. nov., isolated from deep sea sediment of the Atlantic Ocean.</title>
        <authorList>
            <person name="Li G."/>
            <person name="Lai Q."/>
            <person name="Du Y."/>
            <person name="Liu X."/>
            <person name="Sun F."/>
            <person name="Shao Z."/>
        </authorList>
    </citation>
    <scope>NUCLEOTIDE SEQUENCE [LARGE SCALE GENOMIC DNA]</scope>
    <source>
        <strain evidence="1 2">22II-S11-z3</strain>
    </source>
</reference>
<name>A0A0L1JKF2_9RHOB</name>
<dbReference type="RefSeq" id="WP_050532380.1">
    <property type="nucleotide sequence ID" value="NZ_AQQZ01000011.1"/>
</dbReference>
<dbReference type="STRING" id="1317121.ATO11_18360"/>
<organism evidence="1 2">
    <name type="scientific">Pseudaestuariivita atlantica</name>
    <dbReference type="NCBI Taxonomy" id="1317121"/>
    <lineage>
        <taxon>Bacteria</taxon>
        <taxon>Pseudomonadati</taxon>
        <taxon>Pseudomonadota</taxon>
        <taxon>Alphaproteobacteria</taxon>
        <taxon>Rhodobacterales</taxon>
        <taxon>Paracoccaceae</taxon>
        <taxon>Pseudaestuariivita</taxon>
    </lineage>
</organism>
<keyword evidence="2" id="KW-1185">Reference proteome</keyword>